<dbReference type="Gene3D" id="3.40.50.720">
    <property type="entry name" value="NAD(P)-binding Rossmann-like Domain"/>
    <property type="match status" value="1"/>
</dbReference>
<accession>A0A9X3I632</accession>
<reference evidence="2" key="1">
    <citation type="submission" date="2022-10" db="EMBL/GenBank/DDBJ databases">
        <title>WGS of marine actinomycetes from Thailand.</title>
        <authorList>
            <person name="Thawai C."/>
        </authorList>
    </citation>
    <scope>NUCLEOTIDE SEQUENCE</scope>
    <source>
        <strain evidence="2">SW21</strain>
    </source>
</reference>
<dbReference type="Pfam" id="PF13460">
    <property type="entry name" value="NAD_binding_10"/>
    <property type="match status" value="1"/>
</dbReference>
<dbReference type="AlphaFoldDB" id="A0A9X3I632"/>
<dbReference type="PANTHER" id="PTHR48079:SF6">
    <property type="entry name" value="NAD(P)-BINDING DOMAIN-CONTAINING PROTEIN-RELATED"/>
    <property type="match status" value="1"/>
</dbReference>
<evidence type="ECO:0000313" key="2">
    <source>
        <dbReference type="EMBL" id="MCX2966433.1"/>
    </source>
</evidence>
<keyword evidence="3" id="KW-1185">Reference proteome</keyword>
<dbReference type="Proteomes" id="UP001143347">
    <property type="component" value="Unassembled WGS sequence"/>
</dbReference>
<dbReference type="EMBL" id="JAPKFM010000027">
    <property type="protein sequence ID" value="MCX2966433.1"/>
    <property type="molecule type" value="Genomic_DNA"/>
</dbReference>
<dbReference type="GO" id="GO:0005737">
    <property type="term" value="C:cytoplasm"/>
    <property type="evidence" value="ECO:0007669"/>
    <property type="project" value="TreeGrafter"/>
</dbReference>
<dbReference type="InterPro" id="IPR016040">
    <property type="entry name" value="NAD(P)-bd_dom"/>
</dbReference>
<dbReference type="InterPro" id="IPR051783">
    <property type="entry name" value="NAD(P)-dependent_oxidoreduct"/>
</dbReference>
<evidence type="ECO:0000259" key="1">
    <source>
        <dbReference type="Pfam" id="PF13460"/>
    </source>
</evidence>
<dbReference type="RefSeq" id="WP_235726002.1">
    <property type="nucleotide sequence ID" value="NZ_JAPKFM010000027.1"/>
</dbReference>
<proteinExistence type="predicted"/>
<dbReference type="InterPro" id="IPR036291">
    <property type="entry name" value="NAD(P)-bd_dom_sf"/>
</dbReference>
<evidence type="ECO:0000313" key="3">
    <source>
        <dbReference type="Proteomes" id="UP001143347"/>
    </source>
</evidence>
<dbReference type="GO" id="GO:0004029">
    <property type="term" value="F:aldehyde dehydrogenase (NAD+) activity"/>
    <property type="evidence" value="ECO:0007669"/>
    <property type="project" value="TreeGrafter"/>
</dbReference>
<dbReference type="PANTHER" id="PTHR48079">
    <property type="entry name" value="PROTEIN YEEZ"/>
    <property type="match status" value="1"/>
</dbReference>
<feature type="domain" description="NAD(P)-binding" evidence="1">
    <location>
        <begin position="11"/>
        <end position="120"/>
    </location>
</feature>
<comment type="caution">
    <text evidence="2">The sequence shown here is derived from an EMBL/GenBank/DDBJ whole genome shotgun (WGS) entry which is preliminary data.</text>
</comment>
<protein>
    <submittedName>
        <fullName evidence="2">NAD(P)H-binding protein</fullName>
    </submittedName>
</protein>
<name>A0A9X3I632_9ACTN</name>
<organism evidence="2 3">
    <name type="scientific">Gordonia aquimaris</name>
    <dbReference type="NCBI Taxonomy" id="2984863"/>
    <lineage>
        <taxon>Bacteria</taxon>
        <taxon>Bacillati</taxon>
        <taxon>Actinomycetota</taxon>
        <taxon>Actinomycetes</taxon>
        <taxon>Mycobacteriales</taxon>
        <taxon>Gordoniaceae</taxon>
        <taxon>Gordonia</taxon>
    </lineage>
</organism>
<sequence length="445" mass="48434">MDDSRRCLVTGATGYVGGRLAPRLLARGHRVRALARTPAKIADAPWAANSRAEVVRGDLSDRDSLLEAFVDIDVVYHLVHSMSTDADFADEERRSAQNVVAAASACGVSRIVYLGGLHPEGVELSEHLASRAEVGEILIDSGIETVALQAGTLIGSGSASFELIRHLTERLPVMTTPRWVHNKIQPIAVGDALHYLVEAATADVPTSRTWDLGGPDVLEYGDMMQRYAEVAGLPPRRMIVLPYLTPTIASRWVRLVTPIRGKIARPLIESLECDAICHEHDIDDVIAPPTGGLMTYRAALAATLQRVARGDNSVEWSNATADTCAAEPLPTDPPWAGEVSFGTVDRRVEDRSAPDLWRRLRSRTGTRWEVVAATEPTHLRMGTERGQPGRAFVDHAITDRSADGHVGAELVTTSTFFPRGLGGLLYWRIGVALRALGASRWDPFR</sequence>
<dbReference type="SUPFAM" id="SSF51735">
    <property type="entry name" value="NAD(P)-binding Rossmann-fold domains"/>
    <property type="match status" value="1"/>
</dbReference>
<gene>
    <name evidence="2" type="ORF">OSB52_20325</name>
</gene>